<dbReference type="EMBL" id="UGUU01000002">
    <property type="protein sequence ID" value="SUE95905.1"/>
    <property type="molecule type" value="Genomic_DNA"/>
</dbReference>
<evidence type="ECO:0000313" key="1">
    <source>
        <dbReference type="EMBL" id="SUE95905.1"/>
    </source>
</evidence>
<dbReference type="AlphaFoldDB" id="A0A379PNH9"/>
<reference evidence="1 2" key="1">
    <citation type="submission" date="2018-06" db="EMBL/GenBank/DDBJ databases">
        <authorList>
            <consortium name="Pathogen Informatics"/>
            <person name="Doyle S."/>
        </authorList>
    </citation>
    <scope>NUCLEOTIDE SEQUENCE [LARGE SCALE GENOMIC DNA]</scope>
    <source>
        <strain evidence="1 2">NCTC10899</strain>
    </source>
</reference>
<proteinExistence type="predicted"/>
<name>A0A379PNH9_ECTME</name>
<dbReference type="OrthoDB" id="7033782at2"/>
<gene>
    <name evidence="1" type="ORF">NCTC10899_05146</name>
</gene>
<accession>A0A379PNH9</accession>
<dbReference type="RefSeq" id="WP_115292762.1">
    <property type="nucleotide sequence ID" value="NZ_UGUU01000002.1"/>
</dbReference>
<sequence>MTIQAFNTGRQYAPKGQRIAYKVISTQSEPDYQHLSTSQVAFNDVDRMITGIVAVMHMNGDQPSKERVLQCYDAGGYKHLFDQELEDQLANAARAL</sequence>
<evidence type="ECO:0000313" key="2">
    <source>
        <dbReference type="Proteomes" id="UP000254260"/>
    </source>
</evidence>
<organism evidence="1 2">
    <name type="scientific">Ectopseudomonas mendocina</name>
    <name type="common">Pseudomonas mendocina</name>
    <dbReference type="NCBI Taxonomy" id="300"/>
    <lineage>
        <taxon>Bacteria</taxon>
        <taxon>Pseudomonadati</taxon>
        <taxon>Pseudomonadota</taxon>
        <taxon>Gammaproteobacteria</taxon>
        <taxon>Pseudomonadales</taxon>
        <taxon>Pseudomonadaceae</taxon>
        <taxon>Ectopseudomonas</taxon>
    </lineage>
</organism>
<protein>
    <submittedName>
        <fullName evidence="1">Uncharacterized protein</fullName>
    </submittedName>
</protein>
<dbReference type="Proteomes" id="UP000254260">
    <property type="component" value="Unassembled WGS sequence"/>
</dbReference>